<dbReference type="GO" id="GO:0005789">
    <property type="term" value="C:endoplasmic reticulum membrane"/>
    <property type="evidence" value="ECO:0007669"/>
    <property type="project" value="UniProtKB-SubCell"/>
</dbReference>
<organism evidence="10">
    <name type="scientific">Lygus hesperus</name>
    <name type="common">Western plant bug</name>
    <dbReference type="NCBI Taxonomy" id="30085"/>
    <lineage>
        <taxon>Eukaryota</taxon>
        <taxon>Metazoa</taxon>
        <taxon>Ecdysozoa</taxon>
        <taxon>Arthropoda</taxon>
        <taxon>Hexapoda</taxon>
        <taxon>Insecta</taxon>
        <taxon>Pterygota</taxon>
        <taxon>Neoptera</taxon>
        <taxon>Paraneoptera</taxon>
        <taxon>Hemiptera</taxon>
        <taxon>Heteroptera</taxon>
        <taxon>Panheteroptera</taxon>
        <taxon>Cimicomorpha</taxon>
        <taxon>Miridae</taxon>
        <taxon>Mirini</taxon>
        <taxon>Lygus</taxon>
    </lineage>
</organism>
<feature type="transmembrane region" description="Helical" evidence="9">
    <location>
        <begin position="81"/>
        <end position="104"/>
    </location>
</feature>
<sequence>MGKNFLKSSLQNASFNIIFQVGFRVVTFLLNAFVLRNISQDVIGVMNVRLLLLESTILFLSREAFRRALLSRTTEHNWPQVINLVWLTVPICSTLCVLFGWIWLHVLETPGPHITVHYKLGVYAICISCVLNVCIEPFYLVAQAFLFVKLRVLIETVSVSVRTIVFTCLVLWKPSAAVVAFSVAQIVSTACYATAYCMYFRRYIQQRRTAPQSPDDFPFRNLRDFLPKKLIGQNWTDWKLCVLTWSFLKQGILKQVLTEGERYVMTLFTVLTFYEQGVYDVVNNLGSLAARFLFRPIEESAYFYFSQIVSRDKSISEQNQLQMREASLVLEQLIRTVISLGVLAVCFGQGYSRTVLLLYGGMSLADSVGVLLLRTHCFAVLLLALNGTTEAYALATMDAGQIDRYNHIMAVLSAVFLLISWLLATLFGSVGFIIANCCNMAARIYHSSQFIVKRYESTDLKPLDGIIPGKLFLVCASLSVVTSLISELVYFENSKLTHVAIGAVLLLMTLVAWVYEEASLVKLGYQRFKRRSSIKTD</sequence>
<name>A0A146MC11_LYGHE</name>
<feature type="transmembrane region" description="Helical" evidence="9">
    <location>
        <begin position="12"/>
        <end position="36"/>
    </location>
</feature>
<accession>A0A146MC11</accession>
<comment type="similarity">
    <text evidence="3 9">Belongs to the RFT1 family.</text>
</comment>
<feature type="transmembrane region" description="Helical" evidence="9">
    <location>
        <begin position="333"/>
        <end position="351"/>
    </location>
</feature>
<dbReference type="GO" id="GO:0006488">
    <property type="term" value="P:dolichol-linked oligosaccharide biosynthetic process"/>
    <property type="evidence" value="ECO:0007669"/>
    <property type="project" value="InterPro"/>
</dbReference>
<evidence type="ECO:0000256" key="4">
    <source>
        <dbReference type="ARBA" id="ARBA00022692"/>
    </source>
</evidence>
<dbReference type="Pfam" id="PF04506">
    <property type="entry name" value="Rft-1"/>
    <property type="match status" value="1"/>
</dbReference>
<comment type="function">
    <text evidence="8 9">Intramembrane glycolipid transporter that operates in the biosynthetic pathway of dolichol-linked oligosaccharides, the glycan precursors employed in protein asparagine (N)-glycosylation. The sequential addition of sugars to dolichol pyrophosphate produces dolichol-linked oligosaccharides containing fourteen sugars, including two GlcNAcs, nine mannoses and three glucoses. Once assembled, the oligosaccharide is transferred from the lipid to nascent proteins by oligosaccharyltransferases. The assembly of dolichol-linked oligosaccharides begins on the cytosolic side of the endoplasmic reticulum membrane and finishes in its lumen. RFT1 could mediate the translocation of the cytosolically oriented intermediate DolPP-GlcNAc2Man5, produced by ALG11, into the ER lumen where dolichol-linked oligosaccharides assembly continues. However, the intramembrane lipid transporter activity could not be confirmed in vitro.</text>
</comment>
<dbReference type="PANTHER" id="PTHR13117">
    <property type="entry name" value="ENDOPLASMIC RETICULUM MULTISPAN TRANSMEMBRANE PROTEIN-RELATED"/>
    <property type="match status" value="1"/>
</dbReference>
<comment type="pathway">
    <text evidence="2">Protein modification; protein glycosylation.</text>
</comment>
<dbReference type="PANTHER" id="PTHR13117:SF5">
    <property type="entry name" value="PROTEIN RFT1 HOMOLOG"/>
    <property type="match status" value="1"/>
</dbReference>
<evidence type="ECO:0000256" key="8">
    <source>
        <dbReference type="ARBA" id="ARBA00045912"/>
    </source>
</evidence>
<dbReference type="AlphaFoldDB" id="A0A146MC11"/>
<reference evidence="10" key="1">
    <citation type="journal article" date="2016" name="Gigascience">
        <title>De novo construction of an expanded transcriptome assembly for the western tarnished plant bug, Lygus hesperus.</title>
        <authorList>
            <person name="Tassone E.E."/>
            <person name="Geib S.M."/>
            <person name="Hall B."/>
            <person name="Fabrick J.A."/>
            <person name="Brent C.S."/>
            <person name="Hull J.J."/>
        </authorList>
    </citation>
    <scope>NUCLEOTIDE SEQUENCE</scope>
</reference>
<gene>
    <name evidence="10" type="primary">CG3149</name>
    <name evidence="10" type="ORF">g.83812</name>
</gene>
<keyword evidence="6 9" id="KW-1133">Transmembrane helix</keyword>
<dbReference type="InterPro" id="IPR007594">
    <property type="entry name" value="RFT1"/>
</dbReference>
<evidence type="ECO:0000256" key="2">
    <source>
        <dbReference type="ARBA" id="ARBA00004922"/>
    </source>
</evidence>
<proteinExistence type="inferred from homology"/>
<evidence type="ECO:0000256" key="1">
    <source>
        <dbReference type="ARBA" id="ARBA00004477"/>
    </source>
</evidence>
<evidence type="ECO:0000256" key="3">
    <source>
        <dbReference type="ARBA" id="ARBA00010288"/>
    </source>
</evidence>
<evidence type="ECO:0000313" key="10">
    <source>
        <dbReference type="EMBL" id="JAQ16979.1"/>
    </source>
</evidence>
<keyword evidence="5" id="KW-0256">Endoplasmic reticulum</keyword>
<evidence type="ECO:0000256" key="7">
    <source>
        <dbReference type="ARBA" id="ARBA00023136"/>
    </source>
</evidence>
<evidence type="ECO:0000256" key="6">
    <source>
        <dbReference type="ARBA" id="ARBA00022989"/>
    </source>
</evidence>
<dbReference type="GO" id="GO:0034203">
    <property type="term" value="P:glycolipid translocation"/>
    <property type="evidence" value="ECO:0007669"/>
    <property type="project" value="TreeGrafter"/>
</dbReference>
<feature type="transmembrane region" description="Helical" evidence="9">
    <location>
        <begin position="371"/>
        <end position="395"/>
    </location>
</feature>
<keyword evidence="7 9" id="KW-0472">Membrane</keyword>
<protein>
    <recommendedName>
        <fullName evidence="9">Protein RFT1 homolog</fullName>
    </recommendedName>
</protein>
<comment type="caution">
    <text evidence="9">Lacks conserved residue(s) required for the propagation of feature annotation.</text>
</comment>
<evidence type="ECO:0000256" key="5">
    <source>
        <dbReference type="ARBA" id="ARBA00022824"/>
    </source>
</evidence>
<feature type="transmembrane region" description="Helical" evidence="9">
    <location>
        <begin position="178"/>
        <end position="199"/>
    </location>
</feature>
<comment type="subcellular location">
    <subcellularLocation>
        <location evidence="1 9">Endoplasmic reticulum membrane</location>
        <topology evidence="1 9">Multi-pass membrane protein</topology>
    </subcellularLocation>
</comment>
<keyword evidence="4 9" id="KW-0812">Transmembrane</keyword>
<feature type="transmembrane region" description="Helical" evidence="9">
    <location>
        <begin position="120"/>
        <end position="140"/>
    </location>
</feature>
<dbReference type="EMBL" id="GDHC01001650">
    <property type="protein sequence ID" value="JAQ16979.1"/>
    <property type="molecule type" value="Transcribed_RNA"/>
</dbReference>
<evidence type="ECO:0000256" key="9">
    <source>
        <dbReference type="RuleBase" id="RU365067"/>
    </source>
</evidence>
<feature type="transmembrane region" description="Helical" evidence="9">
    <location>
        <begin position="407"/>
        <end position="435"/>
    </location>
</feature>
<feature type="transmembrane region" description="Helical" evidence="9">
    <location>
        <begin position="498"/>
        <end position="515"/>
    </location>
</feature>